<dbReference type="EMBL" id="CP044456">
    <property type="protein sequence ID" value="QIC71691.1"/>
    <property type="molecule type" value="Genomic_DNA"/>
</dbReference>
<geneLocation type="plasmid" evidence="2">
    <name>pb18-1</name>
</geneLocation>
<reference evidence="1 2" key="1">
    <citation type="submission" date="2019-09" db="EMBL/GenBank/DDBJ databases">
        <title>Non-baumannii Acinetobacter spp. carrying blaNDM-1 isolated in China.</title>
        <authorList>
            <person name="Cui C."/>
            <person name="Chen C."/>
            <person name="Sun J."/>
            <person name="Liu Y."/>
        </authorList>
    </citation>
    <scope>NUCLEOTIDE SEQUENCE [LARGE SCALE GENOMIC DNA]</scope>
    <source>
        <strain evidence="1 2">B18</strain>
        <plasmid evidence="2">pb18-1</plasmid>
    </source>
</reference>
<organism evidence="1 2">
    <name type="scientific">Acinetobacter indicus</name>
    <dbReference type="NCBI Taxonomy" id="756892"/>
    <lineage>
        <taxon>Bacteria</taxon>
        <taxon>Pseudomonadati</taxon>
        <taxon>Pseudomonadota</taxon>
        <taxon>Gammaproteobacteria</taxon>
        <taxon>Moraxellales</taxon>
        <taxon>Moraxellaceae</taxon>
        <taxon>Acinetobacter</taxon>
    </lineage>
</organism>
<protein>
    <submittedName>
        <fullName evidence="1">Uncharacterized protein</fullName>
    </submittedName>
</protein>
<evidence type="ECO:0000313" key="1">
    <source>
        <dbReference type="EMBL" id="QIC71691.1"/>
    </source>
</evidence>
<accession>A0A6C0Y610</accession>
<dbReference type="RefSeq" id="WP_163146349.1">
    <property type="nucleotide sequence ID" value="NZ_CP044456.1"/>
</dbReference>
<sequence length="152" mass="17728">MENNTQQTSETQTIESIEYVQTEQDKAVISSLQHITNSLITEYLGEHEDHCFIYNNRKMRNANRIQKLIFPFIIRMVEHKLGAFTGTKQDNFIFQFTHEKRAGNMVSVVGINRENPPMFMLVSSALIFVFNTYFKEKAHRVDLHNYIAAINP</sequence>
<dbReference type="AlphaFoldDB" id="A0A6C0Y610"/>
<name>A0A6C0Y610_9GAMM</name>
<gene>
    <name evidence="1" type="ORF">FSC09_14950</name>
</gene>
<keyword evidence="1" id="KW-0614">Plasmid</keyword>
<dbReference type="Proteomes" id="UP000503440">
    <property type="component" value="Plasmid pB18-1"/>
</dbReference>
<evidence type="ECO:0000313" key="2">
    <source>
        <dbReference type="Proteomes" id="UP000503440"/>
    </source>
</evidence>
<proteinExistence type="predicted"/>